<keyword evidence="1" id="KW-0732">Signal</keyword>
<organism evidence="2 3">
    <name type="scientific">Nostoc cf. commune SO-36</name>
    <dbReference type="NCBI Taxonomy" id="449208"/>
    <lineage>
        <taxon>Bacteria</taxon>
        <taxon>Bacillati</taxon>
        <taxon>Cyanobacteriota</taxon>
        <taxon>Cyanophyceae</taxon>
        <taxon>Nostocales</taxon>
        <taxon>Nostocaceae</taxon>
        <taxon>Nostoc</taxon>
    </lineage>
</organism>
<dbReference type="EMBL" id="AP025732">
    <property type="protein sequence ID" value="BDI17230.1"/>
    <property type="molecule type" value="Genomic_DNA"/>
</dbReference>
<dbReference type="RefSeq" id="WP_251960172.1">
    <property type="nucleotide sequence ID" value="NZ_AP025732.1"/>
</dbReference>
<name>A0ABM7Z2M2_NOSCO</name>
<accession>A0ABM7Z2M2</accession>
<keyword evidence="3" id="KW-1185">Reference proteome</keyword>
<feature type="signal peptide" evidence="1">
    <location>
        <begin position="1"/>
        <end position="27"/>
    </location>
</feature>
<reference evidence="2" key="1">
    <citation type="submission" date="2022-04" db="EMBL/GenBank/DDBJ databases">
        <title>Complete genome sequence of a cyanobacterium, Nostoc sp. SO-36, isolated in Antarctica.</title>
        <authorList>
            <person name="Kanesaki Y."/>
            <person name="Effendi D."/>
            <person name="Sakamoto T."/>
            <person name="Ohtani S."/>
            <person name="Awai K."/>
        </authorList>
    </citation>
    <scope>NUCLEOTIDE SEQUENCE</scope>
    <source>
        <strain evidence="2">SO-36</strain>
    </source>
</reference>
<dbReference type="Proteomes" id="UP001055453">
    <property type="component" value="Chromosome"/>
</dbReference>
<evidence type="ECO:0008006" key="4">
    <source>
        <dbReference type="Google" id="ProtNLM"/>
    </source>
</evidence>
<protein>
    <recommendedName>
        <fullName evidence="4">PEP-CTERM sorting domain-containing protein</fullName>
    </recommendedName>
</protein>
<evidence type="ECO:0000313" key="2">
    <source>
        <dbReference type="EMBL" id="BDI17230.1"/>
    </source>
</evidence>
<sequence>MKLGSLTLSFIQIALLSLGLNVAKADAEVTFPFEATYNTESVFEPIQDNVFKSTVKGKSTDAPYGLTNFLRMNYIERNDNTGVESIVKDATEFGIEGLPILTETFFGSVDDKLFASTTGTAIRNVEDFTASISGTTTIVGGEGNFQGATGILTLSENIIFNLNATTEPRTTGTVVLSGSFAVPQKVSEAGNTTTLVGIGIISASLLLRQRRRIISK</sequence>
<evidence type="ECO:0000256" key="1">
    <source>
        <dbReference type="SAM" id="SignalP"/>
    </source>
</evidence>
<feature type="chain" id="PRO_5046529827" description="PEP-CTERM sorting domain-containing protein" evidence="1">
    <location>
        <begin position="28"/>
        <end position="216"/>
    </location>
</feature>
<proteinExistence type="predicted"/>
<evidence type="ECO:0000313" key="3">
    <source>
        <dbReference type="Proteomes" id="UP001055453"/>
    </source>
</evidence>
<gene>
    <name evidence="2" type="ORF">ANSO36C_30320</name>
</gene>